<gene>
    <name evidence="4" type="ORF">B0T11DRAFT_138892</name>
</gene>
<dbReference type="InterPro" id="IPR029045">
    <property type="entry name" value="ClpP/crotonase-like_dom_sf"/>
</dbReference>
<dbReference type="InterPro" id="IPR056186">
    <property type="entry name" value="PDZ_CPAF-rel"/>
</dbReference>
<dbReference type="GO" id="GO:0008236">
    <property type="term" value="F:serine-type peptidase activity"/>
    <property type="evidence" value="ECO:0007669"/>
    <property type="project" value="InterPro"/>
</dbReference>
<name>A0A8K0TCX2_9PEZI</name>
<feature type="domain" description="CPAF-like PDZ" evidence="3">
    <location>
        <begin position="248"/>
        <end position="356"/>
    </location>
</feature>
<feature type="region of interest" description="Disordered" evidence="1">
    <location>
        <begin position="374"/>
        <end position="400"/>
    </location>
</feature>
<accession>A0A8K0TCX2</accession>
<sequence>MGSPSVSSSSSLSSSASRSCSYSHAHTTSTTSSSRLIRSWSSSWYLLLLILVGFSGNDGRAWFGIAGVDAAPAPQFFPWPPSSTTITPVVSPTSQPIGGPGQGPNPGQGQGPLNPNACGQVSAAADTARARNPAAVPTVAAQLAFDCLQTVPNKPGPAQDLIKSLQAYVQWQSTLAWLKNPPASYMLPPTDISGGLAEIGRTAAAGGYGNEYNFQLAILQLFTSAHDGHFNYRGDAFKAFSFGNALAADIVSVSRDGREVPRLYHSRLMNDTSRMPPAITRINGQDARAAIEQTNLKFSGFQDADSQWNSVFPSYASPNAALTVAGSIAFQGPSLTLTYENGQERTQESFAIVRASANLTGIQTGEDFYNRFCNPDMNPSRGPPQGAAPPSPAPIPNMPGAAPMPVLGPGLTPPLPGYPAPIVRDSGSNTTSGYFLQGPQYSNVAVLSVSSFAPNGDIGSTDYLSDFQRTVETFLAQCRDQGKQRLVVDLSNNGGGFVVAGFELFAQLFPGSPRFQATNLRLAEGLVSIARGLDELPTQMQPASDNERNAIMQLATSALIGNFIPGEVFRPSGQEFNGVQDILSTVNLNGDTFSAYQQSPLTQPNLEFNLTGVGSRSNPPPAVFRPEDVVLLTDGTCGSTCTLFAYFAILGLGVKTVVMGGRPQTGPMQAIAGVEGAQVFFFNDIQADAAAILTLNPPERQRELLNTELGELAKGYAVRRARDPNLAGAVNGKNSFMPSDASTPLQFLYQPANCRFYYTPQMIKSAEAAWTMAVDATWTNPALCVDGSQMQTNFSTAVDPAFGPLDPAAGNVIGGGVPPTTGAGQGTGGSTGSSGSRLAIPAAVLWAMVTALGVSFGLV</sequence>
<evidence type="ECO:0000313" key="5">
    <source>
        <dbReference type="Proteomes" id="UP000813385"/>
    </source>
</evidence>
<dbReference type="Pfam" id="PF23658">
    <property type="entry name" value="PDZ_CPAF_rel"/>
    <property type="match status" value="1"/>
</dbReference>
<evidence type="ECO:0000259" key="3">
    <source>
        <dbReference type="Pfam" id="PF23658"/>
    </source>
</evidence>
<feature type="domain" description="Tail specific protease" evidence="2">
    <location>
        <begin position="444"/>
        <end position="645"/>
    </location>
</feature>
<evidence type="ECO:0000259" key="2">
    <source>
        <dbReference type="Pfam" id="PF03572"/>
    </source>
</evidence>
<dbReference type="OrthoDB" id="3534988at2759"/>
<feature type="region of interest" description="Disordered" evidence="1">
    <location>
        <begin position="1"/>
        <end position="27"/>
    </location>
</feature>
<feature type="compositionally biased region" description="Pro residues" evidence="1">
    <location>
        <begin position="386"/>
        <end position="397"/>
    </location>
</feature>
<dbReference type="InterPro" id="IPR005151">
    <property type="entry name" value="Tail-specific_protease"/>
</dbReference>
<dbReference type="SUPFAM" id="SSF52096">
    <property type="entry name" value="ClpP/crotonase"/>
    <property type="match status" value="1"/>
</dbReference>
<feature type="region of interest" description="Disordered" evidence="1">
    <location>
        <begin position="87"/>
        <end position="115"/>
    </location>
</feature>
<dbReference type="InterPro" id="IPR052766">
    <property type="entry name" value="S41A_metabolite_peptidase"/>
</dbReference>
<evidence type="ECO:0000256" key="1">
    <source>
        <dbReference type="SAM" id="MobiDB-lite"/>
    </source>
</evidence>
<dbReference type="GO" id="GO:0006508">
    <property type="term" value="P:proteolysis"/>
    <property type="evidence" value="ECO:0007669"/>
    <property type="project" value="InterPro"/>
</dbReference>
<reference evidence="4" key="1">
    <citation type="journal article" date="2021" name="Nat. Commun.">
        <title>Genetic determinants of endophytism in the Arabidopsis root mycobiome.</title>
        <authorList>
            <person name="Mesny F."/>
            <person name="Miyauchi S."/>
            <person name="Thiergart T."/>
            <person name="Pickel B."/>
            <person name="Atanasova L."/>
            <person name="Karlsson M."/>
            <person name="Huettel B."/>
            <person name="Barry K.W."/>
            <person name="Haridas S."/>
            <person name="Chen C."/>
            <person name="Bauer D."/>
            <person name="Andreopoulos W."/>
            <person name="Pangilinan J."/>
            <person name="LaButti K."/>
            <person name="Riley R."/>
            <person name="Lipzen A."/>
            <person name="Clum A."/>
            <person name="Drula E."/>
            <person name="Henrissat B."/>
            <person name="Kohler A."/>
            <person name="Grigoriev I.V."/>
            <person name="Martin F.M."/>
            <person name="Hacquard S."/>
        </authorList>
    </citation>
    <scope>NUCLEOTIDE SEQUENCE</scope>
    <source>
        <strain evidence="4">MPI-CAGE-AT-0016</strain>
    </source>
</reference>
<feature type="compositionally biased region" description="Gly residues" evidence="1">
    <location>
        <begin position="98"/>
        <end position="110"/>
    </location>
</feature>
<dbReference type="EMBL" id="JAGPXD010000006">
    <property type="protein sequence ID" value="KAH7350204.1"/>
    <property type="molecule type" value="Genomic_DNA"/>
</dbReference>
<proteinExistence type="predicted"/>
<dbReference type="Proteomes" id="UP000813385">
    <property type="component" value="Unassembled WGS sequence"/>
</dbReference>
<dbReference type="Pfam" id="PF03572">
    <property type="entry name" value="Peptidase_S41"/>
    <property type="match status" value="1"/>
</dbReference>
<comment type="caution">
    <text evidence="4">The sequence shown here is derived from an EMBL/GenBank/DDBJ whole genome shotgun (WGS) entry which is preliminary data.</text>
</comment>
<dbReference type="PANTHER" id="PTHR37049">
    <property type="entry name" value="PEPTIDASE S41 FAMILY PROTEIN"/>
    <property type="match status" value="1"/>
</dbReference>
<organism evidence="4 5">
    <name type="scientific">Plectosphaerella cucumerina</name>
    <dbReference type="NCBI Taxonomy" id="40658"/>
    <lineage>
        <taxon>Eukaryota</taxon>
        <taxon>Fungi</taxon>
        <taxon>Dikarya</taxon>
        <taxon>Ascomycota</taxon>
        <taxon>Pezizomycotina</taxon>
        <taxon>Sordariomycetes</taxon>
        <taxon>Hypocreomycetidae</taxon>
        <taxon>Glomerellales</taxon>
        <taxon>Plectosphaerellaceae</taxon>
        <taxon>Plectosphaerella</taxon>
    </lineage>
</organism>
<dbReference type="AlphaFoldDB" id="A0A8K0TCX2"/>
<feature type="compositionally biased region" description="Low complexity" evidence="1">
    <location>
        <begin position="87"/>
        <end position="97"/>
    </location>
</feature>
<keyword evidence="5" id="KW-1185">Reference proteome</keyword>
<protein>
    <submittedName>
        <fullName evidence="4">Peptidase S41 family protein</fullName>
    </submittedName>
</protein>
<dbReference type="Gene3D" id="3.90.226.10">
    <property type="entry name" value="2-enoyl-CoA Hydratase, Chain A, domain 1"/>
    <property type="match status" value="1"/>
</dbReference>
<dbReference type="PANTHER" id="PTHR37049:SF4">
    <property type="entry name" value="RHODANESE DOMAIN-CONTAINING PROTEIN"/>
    <property type="match status" value="1"/>
</dbReference>
<evidence type="ECO:0000313" key="4">
    <source>
        <dbReference type="EMBL" id="KAH7350204.1"/>
    </source>
</evidence>